<dbReference type="PROSITE" id="PS51980">
    <property type="entry name" value="OCEL"/>
    <property type="match status" value="1"/>
</dbReference>
<reference evidence="10" key="1">
    <citation type="submission" date="2025-08" db="UniProtKB">
        <authorList>
            <consortium name="RefSeq"/>
        </authorList>
    </citation>
    <scope>IDENTIFICATION</scope>
    <source>
        <tissue evidence="10">Gonads</tissue>
    </source>
</reference>
<dbReference type="GO" id="GO:0042795">
    <property type="term" value="P:snRNA transcription by RNA polymerase II"/>
    <property type="evidence" value="ECO:0007669"/>
    <property type="project" value="TreeGrafter"/>
</dbReference>
<evidence type="ECO:0000256" key="3">
    <source>
        <dbReference type="ARBA" id="ARBA00023015"/>
    </source>
</evidence>
<dbReference type="SUPFAM" id="SSF46785">
    <property type="entry name" value="Winged helix' DNA-binding domain"/>
    <property type="match status" value="1"/>
</dbReference>
<feature type="region of interest" description="Disordered" evidence="7">
    <location>
        <begin position="170"/>
        <end position="193"/>
    </location>
</feature>
<feature type="region of interest" description="Disordered" evidence="7">
    <location>
        <begin position="214"/>
        <end position="262"/>
    </location>
</feature>
<dbReference type="Gene3D" id="1.10.10.2670">
    <property type="entry name" value="E3 ubiquitin-protein ligase"/>
    <property type="match status" value="1"/>
</dbReference>
<dbReference type="Gene3D" id="6.10.140.340">
    <property type="match status" value="1"/>
</dbReference>
<name>A0A1S3J9D1_LINAN</name>
<evidence type="ECO:0000256" key="1">
    <source>
        <dbReference type="ARBA" id="ARBA00004123"/>
    </source>
</evidence>
<dbReference type="Pfam" id="PF07303">
    <property type="entry name" value="Occludin_ELL"/>
    <property type="match status" value="1"/>
</dbReference>
<dbReference type="OrthoDB" id="6284217at2759"/>
<dbReference type="STRING" id="7574.A0A1S3J9D1"/>
<feature type="region of interest" description="Disordered" evidence="7">
    <location>
        <begin position="345"/>
        <end position="446"/>
    </location>
</feature>
<dbReference type="PANTHER" id="PTHR23288">
    <property type="entry name" value="OCCLUDIN AND RNA POLYMERASE II ELONGATION FACTOR ELL"/>
    <property type="match status" value="1"/>
</dbReference>
<dbReference type="InterPro" id="IPR031176">
    <property type="entry name" value="ELL/occludin"/>
</dbReference>
<keyword evidence="5" id="KW-0539">Nucleus</keyword>
<dbReference type="OMA" id="EAIEMRY"/>
<dbReference type="GO" id="GO:0006368">
    <property type="term" value="P:transcription elongation by RNA polymerase II"/>
    <property type="evidence" value="ECO:0007669"/>
    <property type="project" value="InterPro"/>
</dbReference>
<evidence type="ECO:0000256" key="7">
    <source>
        <dbReference type="SAM" id="MobiDB-lite"/>
    </source>
</evidence>
<keyword evidence="3" id="KW-0805">Transcription regulation</keyword>
<feature type="compositionally biased region" description="Low complexity" evidence="7">
    <location>
        <begin position="228"/>
        <end position="262"/>
    </location>
</feature>
<dbReference type="RefSeq" id="XP_013406479.1">
    <property type="nucleotide sequence ID" value="XM_013551025.2"/>
</dbReference>
<accession>A0A1S3J9D1</accession>
<dbReference type="SUPFAM" id="SSF144292">
    <property type="entry name" value="occludin/ELL-like"/>
    <property type="match status" value="1"/>
</dbReference>
<evidence type="ECO:0000256" key="6">
    <source>
        <dbReference type="PROSITE-ProRule" id="PRU01324"/>
    </source>
</evidence>
<feature type="compositionally biased region" description="Low complexity" evidence="7">
    <location>
        <begin position="357"/>
        <end position="386"/>
    </location>
</feature>
<evidence type="ECO:0000313" key="9">
    <source>
        <dbReference type="Proteomes" id="UP000085678"/>
    </source>
</evidence>
<dbReference type="KEGG" id="lak:106170956"/>
<dbReference type="Pfam" id="PF10390">
    <property type="entry name" value="ELL"/>
    <property type="match status" value="1"/>
</dbReference>
<feature type="compositionally biased region" description="Basic and acidic residues" evidence="7">
    <location>
        <begin position="425"/>
        <end position="435"/>
    </location>
</feature>
<dbReference type="InParanoid" id="A0A1S3J9D1"/>
<dbReference type="GO" id="GO:0003746">
    <property type="term" value="F:translation elongation factor activity"/>
    <property type="evidence" value="ECO:0007669"/>
    <property type="project" value="UniProtKB-KW"/>
</dbReference>
<dbReference type="GO" id="GO:0032968">
    <property type="term" value="P:positive regulation of transcription elongation by RNA polymerase II"/>
    <property type="evidence" value="ECO:0007669"/>
    <property type="project" value="TreeGrafter"/>
</dbReference>
<dbReference type="InterPro" id="IPR036390">
    <property type="entry name" value="WH_DNA-bd_sf"/>
</dbReference>
<sequence>MAALVEGEQYGLTSGRSTGADKTCVYVKLTDSALRAIEDFQKTHITATSHRPVIQLRNNEGVIKIPSKSSDSAEGFKQFRFVVSNLPGDPNGSFDCVQQSHKNQLDLVGSMPSKISVCATDDVYKATKQKMTLAEEESKKNCAKEIKPGAPNVGRKIKKVIRGGAGAIYSKNSASSNGPSHHKTSPSYTSAGTGTMGSSFRGAASVSKASSLVSKSNPALGGASGITSSSSAKSSSSNSNAAAVMTNSSNSSSSSSSSKPNSAIMALPYRDRVIHLLAVRPYKKPELLARLQKDGIKEKDKNSLGSILQQVAHFSPRENTYTLAKHLYDSVKPDWPFYTETDKQLLKRRRPHESNGTPTRSPSVSPTSTAHSPPSSQKRGSSSSISELDQPSKKQRIAHSSSKATVNGHYSPDKYEVTTTTPDSSHIKTDEENKGSSRALASSTSDTPDYILQYTMINSQEQRRRYKEDFNQQYDHYRGIHASVEKVSKKFRELQEQLYKSKPGTEEYEKIRDKIYREYKGMKNDSKYMEEKKEVDYLHTKLGHIKRLIQEYDQSLHEDS</sequence>
<evidence type="ECO:0000256" key="2">
    <source>
        <dbReference type="ARBA" id="ARBA00009171"/>
    </source>
</evidence>
<comment type="similarity">
    <text evidence="2 6">Belongs to the ELL/occludin family.</text>
</comment>
<dbReference type="Proteomes" id="UP000085678">
    <property type="component" value="Unplaced"/>
</dbReference>
<dbReference type="GO" id="GO:0008023">
    <property type="term" value="C:transcription elongation factor complex"/>
    <property type="evidence" value="ECO:0007669"/>
    <property type="project" value="InterPro"/>
</dbReference>
<dbReference type="AlphaFoldDB" id="A0A1S3J9D1"/>
<comment type="subcellular location">
    <subcellularLocation>
        <location evidence="1">Nucleus</location>
    </subcellularLocation>
</comment>
<dbReference type="GO" id="GO:0000987">
    <property type="term" value="F:cis-regulatory region sequence-specific DNA binding"/>
    <property type="evidence" value="ECO:0007669"/>
    <property type="project" value="TreeGrafter"/>
</dbReference>
<keyword evidence="4" id="KW-0804">Transcription</keyword>
<dbReference type="GeneID" id="106170956"/>
<keyword evidence="10" id="KW-0251">Elongation factor</keyword>
<feature type="domain" description="OCEL" evidence="8">
    <location>
        <begin position="448"/>
        <end position="557"/>
    </location>
</feature>
<dbReference type="InterPro" id="IPR042065">
    <property type="entry name" value="E3_ELL-like"/>
</dbReference>
<protein>
    <submittedName>
        <fullName evidence="10">RNA polymerase II elongation factor ELL</fullName>
    </submittedName>
</protein>
<keyword evidence="10" id="KW-0648">Protein biosynthesis</keyword>
<evidence type="ECO:0000256" key="4">
    <source>
        <dbReference type="ARBA" id="ARBA00023163"/>
    </source>
</evidence>
<proteinExistence type="inferred from homology"/>
<dbReference type="FunCoup" id="A0A1S3J9D1">
    <property type="interactions" value="1470"/>
</dbReference>
<dbReference type="PANTHER" id="PTHR23288:SF17">
    <property type="entry name" value="RNA POLYMERASE II ELONGATION FACTOR ELL"/>
    <property type="match status" value="1"/>
</dbReference>
<keyword evidence="9" id="KW-1185">Reference proteome</keyword>
<evidence type="ECO:0000259" key="8">
    <source>
        <dbReference type="PROSITE" id="PS51980"/>
    </source>
</evidence>
<organism evidence="9 10">
    <name type="scientific">Lingula anatina</name>
    <name type="common">Brachiopod</name>
    <name type="synonym">Lingula unguis</name>
    <dbReference type="NCBI Taxonomy" id="7574"/>
    <lineage>
        <taxon>Eukaryota</taxon>
        <taxon>Metazoa</taxon>
        <taxon>Spiralia</taxon>
        <taxon>Lophotrochozoa</taxon>
        <taxon>Brachiopoda</taxon>
        <taxon>Linguliformea</taxon>
        <taxon>Lingulata</taxon>
        <taxon>Lingulida</taxon>
        <taxon>Linguloidea</taxon>
        <taxon>Lingulidae</taxon>
        <taxon>Lingula</taxon>
    </lineage>
</organism>
<gene>
    <name evidence="10" type="primary">LOC106170956</name>
</gene>
<evidence type="ECO:0000256" key="5">
    <source>
        <dbReference type="ARBA" id="ARBA00023242"/>
    </source>
</evidence>
<dbReference type="InterPro" id="IPR010844">
    <property type="entry name" value="Occludin_ELL"/>
</dbReference>
<dbReference type="InterPro" id="IPR019464">
    <property type="entry name" value="ELL_N"/>
</dbReference>
<evidence type="ECO:0000313" key="10">
    <source>
        <dbReference type="RefSeq" id="XP_013406479.1"/>
    </source>
</evidence>